<keyword evidence="5" id="KW-0694">RNA-binding</keyword>
<dbReference type="Pfam" id="PF00573">
    <property type="entry name" value="Ribosomal_L4"/>
    <property type="match status" value="1"/>
</dbReference>
<keyword evidence="2 5" id="KW-0689">Ribosomal protein</keyword>
<dbReference type="GO" id="GO:0005840">
    <property type="term" value="C:ribosome"/>
    <property type="evidence" value="ECO:0007669"/>
    <property type="project" value="UniProtKB-KW"/>
</dbReference>
<organism evidence="6 7">
    <name type="scientific">Chloracidobacterium validum</name>
    <dbReference type="NCBI Taxonomy" id="2821543"/>
    <lineage>
        <taxon>Bacteria</taxon>
        <taxon>Pseudomonadati</taxon>
        <taxon>Acidobacteriota</taxon>
        <taxon>Terriglobia</taxon>
        <taxon>Terriglobales</taxon>
        <taxon>Acidobacteriaceae</taxon>
        <taxon>Chloracidobacterium</taxon>
    </lineage>
</organism>
<dbReference type="Proteomes" id="UP000676506">
    <property type="component" value="Chromosome 1"/>
</dbReference>
<comment type="function">
    <text evidence="5">One of the primary rRNA binding proteins, this protein initially binds near the 5'-end of the 23S rRNA. It is important during the early stages of 50S assembly. It makes multiple contacts with different domains of the 23S rRNA in the assembled 50S subunit and ribosome.</text>
</comment>
<evidence type="ECO:0000256" key="5">
    <source>
        <dbReference type="HAMAP-Rule" id="MF_01328"/>
    </source>
</evidence>
<name>A0ABX8B960_9BACT</name>
<dbReference type="EMBL" id="CP072648">
    <property type="protein sequence ID" value="QUW03472.1"/>
    <property type="molecule type" value="Genomic_DNA"/>
</dbReference>
<keyword evidence="5" id="KW-0699">rRNA-binding</keyword>
<dbReference type="HAMAP" id="MF_01328_B">
    <property type="entry name" value="Ribosomal_uL4_B"/>
    <property type="match status" value="1"/>
</dbReference>
<dbReference type="SUPFAM" id="SSF52166">
    <property type="entry name" value="Ribosomal protein L4"/>
    <property type="match status" value="1"/>
</dbReference>
<keyword evidence="7" id="KW-1185">Reference proteome</keyword>
<dbReference type="InterPro" id="IPR002136">
    <property type="entry name" value="Ribosomal_uL4"/>
</dbReference>
<dbReference type="PANTHER" id="PTHR10746:SF6">
    <property type="entry name" value="LARGE RIBOSOMAL SUBUNIT PROTEIN UL4M"/>
    <property type="match status" value="1"/>
</dbReference>
<gene>
    <name evidence="5 6" type="primary">rplD</name>
    <name evidence="6" type="ORF">J8C06_03260</name>
</gene>
<evidence type="ECO:0000313" key="7">
    <source>
        <dbReference type="Proteomes" id="UP000676506"/>
    </source>
</evidence>
<dbReference type="RefSeq" id="WP_211429362.1">
    <property type="nucleotide sequence ID" value="NZ_CP072648.1"/>
</dbReference>
<sequence length="214" mass="23768">MTTVKMRTLDNDQVSDLEISSVLWQFPLNTTLISEAIHEYRARGRAGTVATKTRGDVSGSGKKLWKQKGTGRARISSIRSPLWKGGGNVHGPQPRDWSYNLPKKKRWKAIATIFAERLRENNVLVVSDLSLFSHKTKLLKSKIDTLGLLGHKILIIDSTENKNLILASRNLPGVKAITSLGVNVYDLLFHEKVLISKSALNTLSDSLSRILNGK</sequence>
<dbReference type="InterPro" id="IPR013005">
    <property type="entry name" value="Ribosomal_uL4-like"/>
</dbReference>
<proteinExistence type="inferred from homology"/>
<protein>
    <recommendedName>
        <fullName evidence="4 5">Large ribosomal subunit protein uL4</fullName>
    </recommendedName>
</protein>
<comment type="function">
    <text evidence="5">Forms part of the polypeptide exit tunnel.</text>
</comment>
<evidence type="ECO:0000256" key="2">
    <source>
        <dbReference type="ARBA" id="ARBA00022980"/>
    </source>
</evidence>
<evidence type="ECO:0000256" key="3">
    <source>
        <dbReference type="ARBA" id="ARBA00023274"/>
    </source>
</evidence>
<dbReference type="NCBIfam" id="TIGR03953">
    <property type="entry name" value="rplD_bact"/>
    <property type="match status" value="1"/>
</dbReference>
<evidence type="ECO:0000256" key="1">
    <source>
        <dbReference type="ARBA" id="ARBA00010528"/>
    </source>
</evidence>
<accession>A0ABX8B960</accession>
<dbReference type="PANTHER" id="PTHR10746">
    <property type="entry name" value="50S RIBOSOMAL PROTEIN L4"/>
    <property type="match status" value="1"/>
</dbReference>
<keyword evidence="3 5" id="KW-0687">Ribonucleoprotein</keyword>
<evidence type="ECO:0000313" key="6">
    <source>
        <dbReference type="EMBL" id="QUW03472.1"/>
    </source>
</evidence>
<reference evidence="6 7" key="1">
    <citation type="submission" date="2021-03" db="EMBL/GenBank/DDBJ databases">
        <title>Genomic and phenotypic characterization of Chloracidobacterium isolates provides evidence for multiple species.</title>
        <authorList>
            <person name="Saini M.K."/>
            <person name="Costas A.M.G."/>
            <person name="Tank M."/>
            <person name="Bryant D.A."/>
        </authorList>
    </citation>
    <scope>NUCLEOTIDE SEQUENCE [LARGE SCALE GENOMIC DNA]</scope>
    <source>
        <strain evidence="6 7">BV2-C</strain>
    </source>
</reference>
<dbReference type="InterPro" id="IPR023574">
    <property type="entry name" value="Ribosomal_uL4_dom_sf"/>
</dbReference>
<evidence type="ECO:0000256" key="4">
    <source>
        <dbReference type="ARBA" id="ARBA00035244"/>
    </source>
</evidence>
<comment type="similarity">
    <text evidence="1 5">Belongs to the universal ribosomal protein uL4 family.</text>
</comment>
<comment type="subunit">
    <text evidence="5">Part of the 50S ribosomal subunit.</text>
</comment>
<dbReference type="Gene3D" id="3.40.1370.10">
    <property type="match status" value="1"/>
</dbReference>